<dbReference type="Proteomes" id="UP000824988">
    <property type="component" value="Chromosome"/>
</dbReference>
<dbReference type="Pfam" id="PF03358">
    <property type="entry name" value="FMN_red"/>
    <property type="match status" value="1"/>
</dbReference>
<organism evidence="3 4">
    <name type="scientific">Methylogaea oryzae</name>
    <dbReference type="NCBI Taxonomy" id="1295382"/>
    <lineage>
        <taxon>Bacteria</taxon>
        <taxon>Pseudomonadati</taxon>
        <taxon>Pseudomonadota</taxon>
        <taxon>Gammaproteobacteria</taxon>
        <taxon>Methylococcales</taxon>
        <taxon>Methylococcaceae</taxon>
        <taxon>Methylogaea</taxon>
    </lineage>
</organism>
<dbReference type="PANTHER" id="PTHR30543:SF31">
    <property type="entry name" value="NADPH-DEPENDENT AZOREDUCTASE AZR"/>
    <property type="match status" value="1"/>
</dbReference>
<dbReference type="KEGG" id="moz:MoryE10_31990"/>
<evidence type="ECO:0000259" key="2">
    <source>
        <dbReference type="Pfam" id="PF03358"/>
    </source>
</evidence>
<dbReference type="GO" id="GO:0010181">
    <property type="term" value="F:FMN binding"/>
    <property type="evidence" value="ECO:0007669"/>
    <property type="project" value="TreeGrafter"/>
</dbReference>
<dbReference type="Gene3D" id="3.40.50.360">
    <property type="match status" value="1"/>
</dbReference>
<dbReference type="InterPro" id="IPR050712">
    <property type="entry name" value="NAD(P)H-dep_reductase"/>
</dbReference>
<evidence type="ECO:0000313" key="4">
    <source>
        <dbReference type="Proteomes" id="UP000824988"/>
    </source>
</evidence>
<accession>A0A8D4VQE9</accession>
<proteinExistence type="predicted"/>
<reference evidence="3" key="1">
    <citation type="submission" date="2019-06" db="EMBL/GenBank/DDBJ databases">
        <title>Complete genome sequence of Methylogaea oryzae strain JCM16910.</title>
        <authorList>
            <person name="Asakawa S."/>
        </authorList>
    </citation>
    <scope>NUCLEOTIDE SEQUENCE</scope>
    <source>
        <strain evidence="3">E10</strain>
    </source>
</reference>
<evidence type="ECO:0000313" key="3">
    <source>
        <dbReference type="EMBL" id="BBL72593.1"/>
    </source>
</evidence>
<dbReference type="RefSeq" id="WP_054774781.1">
    <property type="nucleotide sequence ID" value="NZ_AP019782.1"/>
</dbReference>
<dbReference type="InterPro" id="IPR005025">
    <property type="entry name" value="FMN_Rdtase-like_dom"/>
</dbReference>
<dbReference type="GO" id="GO:0016491">
    <property type="term" value="F:oxidoreductase activity"/>
    <property type="evidence" value="ECO:0007669"/>
    <property type="project" value="InterPro"/>
</dbReference>
<dbReference type="SUPFAM" id="SSF52218">
    <property type="entry name" value="Flavoproteins"/>
    <property type="match status" value="1"/>
</dbReference>
<gene>
    <name evidence="3" type="ORF">MoryE10_31990</name>
</gene>
<feature type="domain" description="NADPH-dependent FMN reductase-like" evidence="2">
    <location>
        <begin position="1"/>
        <end position="148"/>
    </location>
</feature>
<keyword evidence="1" id="KW-0285">Flavoprotein</keyword>
<name>A0A8D4VQE9_9GAMM</name>
<dbReference type="InterPro" id="IPR029039">
    <property type="entry name" value="Flavoprotein-like_sf"/>
</dbReference>
<keyword evidence="1" id="KW-0288">FMN</keyword>
<keyword evidence="4" id="KW-1185">Reference proteome</keyword>
<dbReference type="GO" id="GO:0005829">
    <property type="term" value="C:cytosol"/>
    <property type="evidence" value="ECO:0007669"/>
    <property type="project" value="TreeGrafter"/>
</dbReference>
<dbReference type="PANTHER" id="PTHR30543">
    <property type="entry name" value="CHROMATE REDUCTASE"/>
    <property type="match status" value="1"/>
</dbReference>
<protein>
    <submittedName>
        <fullName evidence="3">Flavoprotein</fullName>
    </submittedName>
</protein>
<evidence type="ECO:0000256" key="1">
    <source>
        <dbReference type="ARBA" id="ARBA00022643"/>
    </source>
</evidence>
<dbReference type="EMBL" id="AP019782">
    <property type="protein sequence ID" value="BBL72593.1"/>
    <property type="molecule type" value="Genomic_DNA"/>
</dbReference>
<dbReference type="AlphaFoldDB" id="A0A8D4VQE9"/>
<sequence>MKFAVISGSHRPDSQSGKVSRFSMARLAALDAEHECYLLELGKTPLPLWEEGIRSGDARLTEAWNPVSAALAECDGAVIVAPEWGGMVPAALKNFFLYAADGCLYHKPGLLVGVSASRGGAYPIAELRMSSYKNTHLTYIPEHVIVRNVGEVLNGETAHSEEDAAVRQRLDYGLMVLAEYSRALRQVRDSGVLDRGRFPYGM</sequence>